<dbReference type="InterPro" id="IPR044680">
    <property type="entry name" value="EX1/2"/>
</dbReference>
<reference evidence="2" key="2">
    <citation type="submission" date="2023-05" db="EMBL/GenBank/DDBJ databases">
        <authorList>
            <person name="Schelkunov M.I."/>
        </authorList>
    </citation>
    <scope>NUCLEOTIDE SEQUENCE</scope>
    <source>
        <strain evidence="2">Hsosn_3</strain>
        <tissue evidence="2">Leaf</tissue>
    </source>
</reference>
<comment type="caution">
    <text evidence="2">The sequence shown here is derived from an EMBL/GenBank/DDBJ whole genome shotgun (WGS) entry which is preliminary data.</text>
</comment>
<reference evidence="2" key="1">
    <citation type="submission" date="2023-02" db="EMBL/GenBank/DDBJ databases">
        <title>Genome of toxic invasive species Heracleum sosnowskyi carries increased number of genes despite the absence of recent whole-genome duplications.</title>
        <authorList>
            <person name="Schelkunov M."/>
            <person name="Shtratnikova V."/>
            <person name="Makarenko M."/>
            <person name="Klepikova A."/>
            <person name="Omelchenko D."/>
            <person name="Novikova G."/>
            <person name="Obukhova E."/>
            <person name="Bogdanov V."/>
            <person name="Penin A."/>
            <person name="Logacheva M."/>
        </authorList>
    </citation>
    <scope>NUCLEOTIDE SEQUENCE</scope>
    <source>
        <strain evidence="2">Hsosn_3</strain>
        <tissue evidence="2">Leaf</tissue>
    </source>
</reference>
<dbReference type="PANTHER" id="PTHR33917">
    <property type="entry name" value="PROTEIN EXECUTER 1, CHLOROPLASTIC"/>
    <property type="match status" value="1"/>
</dbReference>
<dbReference type="Proteomes" id="UP001237642">
    <property type="component" value="Unassembled WGS sequence"/>
</dbReference>
<feature type="compositionally biased region" description="Low complexity" evidence="1">
    <location>
        <begin position="1"/>
        <end position="18"/>
    </location>
</feature>
<keyword evidence="3" id="KW-1185">Reference proteome</keyword>
<dbReference type="GO" id="GO:0042651">
    <property type="term" value="C:thylakoid membrane"/>
    <property type="evidence" value="ECO:0007669"/>
    <property type="project" value="TreeGrafter"/>
</dbReference>
<protein>
    <submittedName>
        <fullName evidence="2">Uncharacterized protein</fullName>
    </submittedName>
</protein>
<feature type="region of interest" description="Disordered" evidence="1">
    <location>
        <begin position="1"/>
        <end position="30"/>
    </location>
</feature>
<evidence type="ECO:0000313" key="2">
    <source>
        <dbReference type="EMBL" id="KAK1402081.1"/>
    </source>
</evidence>
<gene>
    <name evidence="2" type="ORF">POM88_001686</name>
</gene>
<dbReference type="PANTHER" id="PTHR33917:SF3">
    <property type="entry name" value="PROTEIN EXECUTER 1, CHLOROPLASTIC"/>
    <property type="match status" value="1"/>
</dbReference>
<evidence type="ECO:0000256" key="1">
    <source>
        <dbReference type="SAM" id="MobiDB-lite"/>
    </source>
</evidence>
<organism evidence="2 3">
    <name type="scientific">Heracleum sosnowskyi</name>
    <dbReference type="NCBI Taxonomy" id="360622"/>
    <lineage>
        <taxon>Eukaryota</taxon>
        <taxon>Viridiplantae</taxon>
        <taxon>Streptophyta</taxon>
        <taxon>Embryophyta</taxon>
        <taxon>Tracheophyta</taxon>
        <taxon>Spermatophyta</taxon>
        <taxon>Magnoliopsida</taxon>
        <taxon>eudicotyledons</taxon>
        <taxon>Gunneridae</taxon>
        <taxon>Pentapetalae</taxon>
        <taxon>asterids</taxon>
        <taxon>campanulids</taxon>
        <taxon>Apiales</taxon>
        <taxon>Apiaceae</taxon>
        <taxon>Apioideae</taxon>
        <taxon>apioid superclade</taxon>
        <taxon>Tordylieae</taxon>
        <taxon>Tordyliinae</taxon>
        <taxon>Heracleum</taxon>
    </lineage>
</organism>
<proteinExistence type="predicted"/>
<dbReference type="AlphaFoldDB" id="A0AAD8JE60"/>
<accession>A0AAD8JE60</accession>
<name>A0AAD8JE60_9APIA</name>
<sequence length="475" mass="52498">MASSSSSSPPSRNAAVSPPRNPNLSDALSRSCKIDDVSDDSKIESLAENDDSSLVGWWCGISKDGKDPYGHIIHVSAEHGRYLARSYSPWQLAASKEGTALFEICITTSEVGEHNDQAIYLKHKADAQDGRGMGYVQRIHIMSMFQLTPESETDKGLLETIIMNIVSANQRNATNPMLKLMCSELNIDPSIITKAATGSGRGDLDGKNQNVIWIEFVIGSFKETNARKVEKEVHRVPAVLERKGCFSFCLTVEEDKDHQFGDNILEGYRTVDHCTFDVAESLATGKLKKEEDEGKFWPTMCSQARNEQPVLSGLTTFNKINATASSDPLTGLYVASNGFLVTEVIQFTRKFGQWQEIGETEGSSKTESYDYVEAVKLTGDPDVPAGQVSFRAKVGEQYKLAPGSVLEQKFGAVARYKGKGRLTGFQNSGWVDVEVFVLGEKYRKDGFALGFLYSSKYHVWKLFKQLSLPSFQKSP</sequence>
<dbReference type="Pfam" id="PF12014">
    <property type="entry name" value="Cyclin_D1_bind"/>
    <property type="match status" value="1"/>
</dbReference>
<dbReference type="GO" id="GO:0010343">
    <property type="term" value="P:singlet oxygen-mediated programmed cell death"/>
    <property type="evidence" value="ECO:0007669"/>
    <property type="project" value="InterPro"/>
</dbReference>
<evidence type="ECO:0000313" key="3">
    <source>
        <dbReference type="Proteomes" id="UP001237642"/>
    </source>
</evidence>
<dbReference type="EMBL" id="JAUIZM010000001">
    <property type="protein sequence ID" value="KAK1402081.1"/>
    <property type="molecule type" value="Genomic_DNA"/>
</dbReference>